<proteinExistence type="predicted"/>
<keyword evidence="1" id="KW-1133">Transmembrane helix</keyword>
<protein>
    <submittedName>
        <fullName evidence="2">Uncharacterized protein</fullName>
    </submittedName>
</protein>
<keyword evidence="1" id="KW-0812">Transmembrane</keyword>
<evidence type="ECO:0000313" key="2">
    <source>
        <dbReference type="EMBL" id="KKL66925.1"/>
    </source>
</evidence>
<name>A0A0F9GBS2_9ZZZZ</name>
<accession>A0A0F9GBS2</accession>
<feature type="transmembrane region" description="Helical" evidence="1">
    <location>
        <begin position="104"/>
        <end position="128"/>
    </location>
</feature>
<comment type="caution">
    <text evidence="2">The sequence shown here is derived from an EMBL/GenBank/DDBJ whole genome shotgun (WGS) entry which is preliminary data.</text>
</comment>
<gene>
    <name evidence="2" type="ORF">LCGC14_2140100</name>
</gene>
<feature type="non-terminal residue" evidence="2">
    <location>
        <position position="1"/>
    </location>
</feature>
<sequence length="257" mass="27813">TKDRVDKEIEEEERLRDIIQDIKDHQSELIVQTAFNTADILTSFTERRIQELESEKDAGIKSEKEFQEEKNRLLKRAAIINKLAALFDIAINTAVAITKAPAQAGLLGISLIPLLIANGLASAAAVLARPVPKFEKGTKSAPKGVALVGEKGSELLIEPGGHVGLTPGVPTLMDLKQGTRIEPAAVTSQILKYSAIANGFEGKADDGMILMMAEKLDRLERAIKGKPVSSSSQTAAGILTSIYKGNTTIRHLEKYFK</sequence>
<dbReference type="AlphaFoldDB" id="A0A0F9GBS2"/>
<keyword evidence="1" id="KW-0472">Membrane</keyword>
<reference evidence="2" key="1">
    <citation type="journal article" date="2015" name="Nature">
        <title>Complex archaea that bridge the gap between prokaryotes and eukaryotes.</title>
        <authorList>
            <person name="Spang A."/>
            <person name="Saw J.H."/>
            <person name="Jorgensen S.L."/>
            <person name="Zaremba-Niedzwiedzka K."/>
            <person name="Martijn J."/>
            <person name="Lind A.E."/>
            <person name="van Eijk R."/>
            <person name="Schleper C."/>
            <person name="Guy L."/>
            <person name="Ettema T.J."/>
        </authorList>
    </citation>
    <scope>NUCLEOTIDE SEQUENCE</scope>
</reference>
<organism evidence="2">
    <name type="scientific">marine sediment metagenome</name>
    <dbReference type="NCBI Taxonomy" id="412755"/>
    <lineage>
        <taxon>unclassified sequences</taxon>
        <taxon>metagenomes</taxon>
        <taxon>ecological metagenomes</taxon>
    </lineage>
</organism>
<evidence type="ECO:0000256" key="1">
    <source>
        <dbReference type="SAM" id="Phobius"/>
    </source>
</evidence>
<dbReference type="EMBL" id="LAZR01027047">
    <property type="protein sequence ID" value="KKL66925.1"/>
    <property type="molecule type" value="Genomic_DNA"/>
</dbReference>